<dbReference type="RefSeq" id="WP_395124254.1">
    <property type="nucleotide sequence ID" value="NZ_JBIMSN010000126.1"/>
</dbReference>
<dbReference type="Pfam" id="PF13392">
    <property type="entry name" value="HNH_3"/>
    <property type="match status" value="1"/>
</dbReference>
<dbReference type="Proteomes" id="UP001609219">
    <property type="component" value="Unassembled WGS sequence"/>
</dbReference>
<evidence type="ECO:0000259" key="2">
    <source>
        <dbReference type="Pfam" id="PF07463"/>
    </source>
</evidence>
<feature type="compositionally biased region" description="Basic residues" evidence="1">
    <location>
        <begin position="119"/>
        <end position="129"/>
    </location>
</feature>
<dbReference type="Pfam" id="PF07463">
    <property type="entry name" value="NUMOD4"/>
    <property type="match status" value="1"/>
</dbReference>
<dbReference type="InterPro" id="IPR010902">
    <property type="entry name" value="NUMOD4"/>
</dbReference>
<evidence type="ECO:0000259" key="3">
    <source>
        <dbReference type="Pfam" id="PF13392"/>
    </source>
</evidence>
<feature type="region of interest" description="Disordered" evidence="1">
    <location>
        <begin position="118"/>
        <end position="143"/>
    </location>
</feature>
<feature type="domain" description="HNH nuclease" evidence="3">
    <location>
        <begin position="70"/>
        <end position="113"/>
    </location>
</feature>
<organism evidence="4 7">
    <name type="scientific">Antrihabitans spumae</name>
    <dbReference type="NCBI Taxonomy" id="3373370"/>
    <lineage>
        <taxon>Bacteria</taxon>
        <taxon>Bacillati</taxon>
        <taxon>Actinomycetota</taxon>
        <taxon>Actinomycetes</taxon>
        <taxon>Mycobacteriales</taxon>
        <taxon>Nocardiaceae</taxon>
        <taxon>Antrihabitans</taxon>
    </lineage>
</organism>
<dbReference type="EMBL" id="JBIMSP010000012">
    <property type="protein sequence ID" value="MFH5242245.1"/>
    <property type="molecule type" value="Genomic_DNA"/>
</dbReference>
<keyword evidence="7" id="KW-1185">Reference proteome</keyword>
<dbReference type="InterPro" id="IPR044925">
    <property type="entry name" value="His-Me_finger_sf"/>
</dbReference>
<reference evidence="6 7" key="1">
    <citation type="submission" date="2024-10" db="EMBL/GenBank/DDBJ databases">
        <authorList>
            <person name="Riesco R."/>
        </authorList>
    </citation>
    <scope>NUCLEOTIDE SEQUENCE [LARGE SCALE GENOMIC DNA]</scope>
    <source>
        <strain evidence="5 6">NCIMB 15448</strain>
        <strain evidence="4 7">NCIMB 15450</strain>
    </source>
</reference>
<dbReference type="EMBL" id="JBIMSN010000126">
    <property type="protein sequence ID" value="MFH5231920.1"/>
    <property type="molecule type" value="Genomic_DNA"/>
</dbReference>
<sequence length="167" mass="18995">MSAEEWRPVIGWDGYYEVSNHGRVRSVSRVVPHAAKVAVSVRPRPLKQTPNARGYMQVGLARNRTHRTSKVHALVLSAFVGPCPVGMEGCHEDGNPANNQLDNLRWGTHSSNVKDQVRHGTHHTARRTHCPSGHEYTPDNTIRKSGRRHCRECTRIYRRNYWLTKSA</sequence>
<dbReference type="SUPFAM" id="SSF54060">
    <property type="entry name" value="His-Me finger endonucleases"/>
    <property type="match status" value="1"/>
</dbReference>
<feature type="domain" description="NUMOD4" evidence="2">
    <location>
        <begin position="4"/>
        <end position="60"/>
    </location>
</feature>
<proteinExistence type="predicted"/>
<keyword evidence="4" id="KW-0255">Endonuclease</keyword>
<evidence type="ECO:0000313" key="7">
    <source>
        <dbReference type="Proteomes" id="UP001609219"/>
    </source>
</evidence>
<dbReference type="Proteomes" id="UP001609176">
    <property type="component" value="Unassembled WGS sequence"/>
</dbReference>
<evidence type="ECO:0000256" key="1">
    <source>
        <dbReference type="SAM" id="MobiDB-lite"/>
    </source>
</evidence>
<dbReference type="Gene3D" id="3.90.75.20">
    <property type="match status" value="1"/>
</dbReference>
<keyword evidence="4" id="KW-0378">Hydrolase</keyword>
<dbReference type="InterPro" id="IPR003615">
    <property type="entry name" value="HNH_nuc"/>
</dbReference>
<gene>
    <name evidence="5" type="ORF">ACHIPV_10160</name>
    <name evidence="4" type="ORF">ACHIRB_25605</name>
</gene>
<accession>A0ABW7KDE4</accession>
<evidence type="ECO:0000313" key="5">
    <source>
        <dbReference type="EMBL" id="MFH5242245.1"/>
    </source>
</evidence>
<comment type="caution">
    <text evidence="4">The sequence shown here is derived from an EMBL/GenBank/DDBJ whole genome shotgun (WGS) entry which is preliminary data.</text>
</comment>
<name>A0ABW7KDE4_9NOCA</name>
<protein>
    <submittedName>
        <fullName evidence="4">NUMOD4 motif-containing HNH endonuclease</fullName>
    </submittedName>
</protein>
<evidence type="ECO:0000313" key="6">
    <source>
        <dbReference type="Proteomes" id="UP001609176"/>
    </source>
</evidence>
<evidence type="ECO:0000313" key="4">
    <source>
        <dbReference type="EMBL" id="MFH5231920.1"/>
    </source>
</evidence>
<dbReference type="GO" id="GO:0004519">
    <property type="term" value="F:endonuclease activity"/>
    <property type="evidence" value="ECO:0007669"/>
    <property type="project" value="UniProtKB-KW"/>
</dbReference>
<keyword evidence="4" id="KW-0540">Nuclease</keyword>